<reference evidence="1" key="1">
    <citation type="submission" date="2021-03" db="EMBL/GenBank/DDBJ databases">
        <title>Whole genome shotgun sequence of Actinoplanes auranticolor NBRC 12245.</title>
        <authorList>
            <person name="Komaki H."/>
            <person name="Tamura T."/>
        </authorList>
    </citation>
    <scope>NUCLEOTIDE SEQUENCE</scope>
    <source>
        <strain evidence="1">NBRC 12245</strain>
    </source>
</reference>
<sequence length="65" mass="7316">MEPKVQHAMQTPDGGWRVEIVKRGRTQWYRVIHDDNIIDWLSIAAVQRILGEAGVDMADLTDAAA</sequence>
<organism evidence="1 2">
    <name type="scientific">Actinoplanes auranticolor</name>
    <dbReference type="NCBI Taxonomy" id="47988"/>
    <lineage>
        <taxon>Bacteria</taxon>
        <taxon>Bacillati</taxon>
        <taxon>Actinomycetota</taxon>
        <taxon>Actinomycetes</taxon>
        <taxon>Micromonosporales</taxon>
        <taxon>Micromonosporaceae</taxon>
        <taxon>Actinoplanes</taxon>
    </lineage>
</organism>
<evidence type="ECO:0000313" key="2">
    <source>
        <dbReference type="Proteomes" id="UP000681340"/>
    </source>
</evidence>
<evidence type="ECO:0000313" key="1">
    <source>
        <dbReference type="EMBL" id="GIM64602.1"/>
    </source>
</evidence>
<keyword evidence="2" id="KW-1185">Reference proteome</keyword>
<dbReference type="AlphaFoldDB" id="A0A919S4S9"/>
<accession>A0A919S4S9</accession>
<dbReference type="RefSeq" id="WP_212987250.1">
    <property type="nucleotide sequence ID" value="NZ_BAABEA010000038.1"/>
</dbReference>
<dbReference type="EMBL" id="BOQL01000013">
    <property type="protein sequence ID" value="GIM64602.1"/>
    <property type="molecule type" value="Genomic_DNA"/>
</dbReference>
<name>A0A919S4S9_9ACTN</name>
<protein>
    <submittedName>
        <fullName evidence="1">Uncharacterized protein</fullName>
    </submittedName>
</protein>
<gene>
    <name evidence="1" type="ORF">Aau02nite_11510</name>
</gene>
<dbReference type="Proteomes" id="UP000681340">
    <property type="component" value="Unassembled WGS sequence"/>
</dbReference>
<comment type="caution">
    <text evidence="1">The sequence shown here is derived from an EMBL/GenBank/DDBJ whole genome shotgun (WGS) entry which is preliminary data.</text>
</comment>
<proteinExistence type="predicted"/>